<organism evidence="2 3">
    <name type="scientific">Effrenium voratum</name>
    <dbReference type="NCBI Taxonomy" id="2562239"/>
    <lineage>
        <taxon>Eukaryota</taxon>
        <taxon>Sar</taxon>
        <taxon>Alveolata</taxon>
        <taxon>Dinophyceae</taxon>
        <taxon>Suessiales</taxon>
        <taxon>Symbiodiniaceae</taxon>
        <taxon>Effrenium</taxon>
    </lineage>
</organism>
<feature type="region of interest" description="Disordered" evidence="1">
    <location>
        <begin position="77"/>
        <end position="117"/>
    </location>
</feature>
<reference evidence="2" key="1">
    <citation type="submission" date="2023-08" db="EMBL/GenBank/DDBJ databases">
        <authorList>
            <person name="Chen Y."/>
            <person name="Shah S."/>
            <person name="Dougan E. K."/>
            <person name="Thang M."/>
            <person name="Chan C."/>
        </authorList>
    </citation>
    <scope>NUCLEOTIDE SEQUENCE</scope>
</reference>
<gene>
    <name evidence="2" type="ORF">EVOR1521_LOCUS11983</name>
</gene>
<comment type="caution">
    <text evidence="2">The sequence shown here is derived from an EMBL/GenBank/DDBJ whole genome shotgun (WGS) entry which is preliminary data.</text>
</comment>
<name>A0AA36IER6_9DINO</name>
<evidence type="ECO:0000313" key="2">
    <source>
        <dbReference type="EMBL" id="CAJ1385360.1"/>
    </source>
</evidence>
<keyword evidence="3" id="KW-1185">Reference proteome</keyword>
<evidence type="ECO:0000313" key="3">
    <source>
        <dbReference type="Proteomes" id="UP001178507"/>
    </source>
</evidence>
<accession>A0AA36IER6</accession>
<proteinExistence type="predicted"/>
<evidence type="ECO:0000256" key="1">
    <source>
        <dbReference type="SAM" id="MobiDB-lite"/>
    </source>
</evidence>
<protein>
    <submittedName>
        <fullName evidence="2">Uncharacterized protein</fullName>
    </submittedName>
</protein>
<sequence length="117" mass="13172">MRTTWSDDSRLEKAHRPTFAAWLDSPKFGMRLASLKLSVLDCLTVLLAFHLSRAIRPVFLKEEGLLQRLTSSLSKALAAPPSARQRSRHYPQLAGCRPSGPKGPLKANPKRYRYKSV</sequence>
<dbReference type="EMBL" id="CAUJNA010001225">
    <property type="protein sequence ID" value="CAJ1385360.1"/>
    <property type="molecule type" value="Genomic_DNA"/>
</dbReference>
<dbReference type="AlphaFoldDB" id="A0AA36IER6"/>
<dbReference type="Proteomes" id="UP001178507">
    <property type="component" value="Unassembled WGS sequence"/>
</dbReference>
<feature type="compositionally biased region" description="Basic residues" evidence="1">
    <location>
        <begin position="108"/>
        <end position="117"/>
    </location>
</feature>